<keyword evidence="4" id="KW-1185">Reference proteome</keyword>
<feature type="domain" description="FAS1-like dehydratase" evidence="2">
    <location>
        <begin position="7"/>
        <end position="134"/>
    </location>
</feature>
<reference evidence="4" key="1">
    <citation type="submission" date="2016-10" db="EMBL/GenBank/DDBJ databases">
        <authorList>
            <person name="Varghese N."/>
            <person name="Submissions S."/>
        </authorList>
    </citation>
    <scope>NUCLEOTIDE SEQUENCE [LARGE SCALE GENOMIC DNA]</scope>
    <source>
        <strain evidence="4">IBRC-M 10403</strain>
    </source>
</reference>
<dbReference type="InterPro" id="IPR039569">
    <property type="entry name" value="FAS1-like_DH_region"/>
</dbReference>
<dbReference type="GO" id="GO:0006633">
    <property type="term" value="P:fatty acid biosynthetic process"/>
    <property type="evidence" value="ECO:0007669"/>
    <property type="project" value="TreeGrafter"/>
</dbReference>
<dbReference type="PIRSF" id="PIRSF018072">
    <property type="entry name" value="UCP018072"/>
    <property type="match status" value="1"/>
</dbReference>
<dbReference type="InterPro" id="IPR029069">
    <property type="entry name" value="HotDog_dom_sf"/>
</dbReference>
<dbReference type="OrthoDB" id="5415111at2"/>
<dbReference type="Proteomes" id="UP000199501">
    <property type="component" value="Unassembled WGS sequence"/>
</dbReference>
<dbReference type="PANTHER" id="PTHR43437">
    <property type="entry name" value="HYDROXYACYL-THIOESTER DEHYDRATASE TYPE 2, MITOCHONDRIAL-RELATED"/>
    <property type="match status" value="1"/>
</dbReference>
<dbReference type="InterPro" id="IPR050965">
    <property type="entry name" value="UPF0336/Enoyl-CoA_hydratase"/>
</dbReference>
<proteinExistence type="inferred from homology"/>
<dbReference type="Gene3D" id="3.10.129.10">
    <property type="entry name" value="Hotdog Thioesterase"/>
    <property type="match status" value="1"/>
</dbReference>
<dbReference type="InterPro" id="IPR016709">
    <property type="entry name" value="HadA-like"/>
</dbReference>
<protein>
    <recommendedName>
        <fullName evidence="1">UPF0336 protein SAMN05216174_111137</fullName>
    </recommendedName>
</protein>
<name>A0A1G6UZ76_9PSEU</name>
<dbReference type="EMBL" id="FMZZ01000011">
    <property type="protein sequence ID" value="SDD45967.1"/>
    <property type="molecule type" value="Genomic_DNA"/>
</dbReference>
<evidence type="ECO:0000256" key="1">
    <source>
        <dbReference type="HAMAP-Rule" id="MF_00799"/>
    </source>
</evidence>
<sequence length="152" mass="16465">MALDQSFVGRTYPPSPVYEVSRAKILEFAEAIGDPNPVYRDPEAARAAGYPDVVAPPTFTTIVNLAAINTIVSDPELGLDYSRMVHGDQSFTYHQPVVAGDRLVVTSSVESIMRRVGNDFITLRAEIGTESGEPRVTAKAQLVVRDAEEADA</sequence>
<dbReference type="STRING" id="1271860.SAMN05216174_111137"/>
<dbReference type="RefSeq" id="WP_091454014.1">
    <property type="nucleotide sequence ID" value="NZ_FMZZ01000011.1"/>
</dbReference>
<evidence type="ECO:0000313" key="3">
    <source>
        <dbReference type="EMBL" id="SDD45967.1"/>
    </source>
</evidence>
<dbReference type="HAMAP" id="MF_00799">
    <property type="entry name" value="UPF0336"/>
    <property type="match status" value="1"/>
</dbReference>
<comment type="similarity">
    <text evidence="1">Belongs to the UPF0336 family.</text>
</comment>
<dbReference type="CDD" id="cd03441">
    <property type="entry name" value="R_hydratase_like"/>
    <property type="match status" value="1"/>
</dbReference>
<dbReference type="AlphaFoldDB" id="A0A1G6UZ76"/>
<evidence type="ECO:0000259" key="2">
    <source>
        <dbReference type="Pfam" id="PF13452"/>
    </source>
</evidence>
<dbReference type="GO" id="GO:0019171">
    <property type="term" value="F:(3R)-hydroxyacyl-[acyl-carrier-protein] dehydratase activity"/>
    <property type="evidence" value="ECO:0007669"/>
    <property type="project" value="TreeGrafter"/>
</dbReference>
<organism evidence="3 4">
    <name type="scientific">Actinokineospora iranica</name>
    <dbReference type="NCBI Taxonomy" id="1271860"/>
    <lineage>
        <taxon>Bacteria</taxon>
        <taxon>Bacillati</taxon>
        <taxon>Actinomycetota</taxon>
        <taxon>Actinomycetes</taxon>
        <taxon>Pseudonocardiales</taxon>
        <taxon>Pseudonocardiaceae</taxon>
        <taxon>Actinokineospora</taxon>
    </lineage>
</organism>
<accession>A0A1G6UZ76</accession>
<dbReference type="SUPFAM" id="SSF54637">
    <property type="entry name" value="Thioesterase/thiol ester dehydrase-isomerase"/>
    <property type="match status" value="1"/>
</dbReference>
<gene>
    <name evidence="3" type="ORF">SAMN05216174_111137</name>
</gene>
<dbReference type="PANTHER" id="PTHR43437:SF3">
    <property type="entry name" value="HYDROXYACYL-THIOESTER DEHYDRATASE TYPE 2, MITOCHONDRIAL"/>
    <property type="match status" value="1"/>
</dbReference>
<dbReference type="Pfam" id="PF13452">
    <property type="entry name" value="FAS1_DH_region"/>
    <property type="match status" value="1"/>
</dbReference>
<evidence type="ECO:0000313" key="4">
    <source>
        <dbReference type="Proteomes" id="UP000199501"/>
    </source>
</evidence>